<dbReference type="GO" id="GO:0051707">
    <property type="term" value="P:response to other organism"/>
    <property type="evidence" value="ECO:0007669"/>
    <property type="project" value="UniProtKB-ARBA"/>
</dbReference>
<dbReference type="PRINTS" id="PR00019">
    <property type="entry name" value="LEURICHRPT"/>
</dbReference>
<evidence type="ECO:0000256" key="2">
    <source>
        <dbReference type="ARBA" id="ARBA00022737"/>
    </source>
</evidence>
<dbReference type="GO" id="GO:0006952">
    <property type="term" value="P:defense response"/>
    <property type="evidence" value="ECO:0007669"/>
    <property type="project" value="UniProtKB-ARBA"/>
</dbReference>
<dbReference type="AlphaFoldDB" id="A0AAW2QH55"/>
<reference evidence="3" key="2">
    <citation type="journal article" date="2024" name="Plant">
        <title>Genomic evolution and insights into agronomic trait innovations of Sesamum species.</title>
        <authorList>
            <person name="Miao H."/>
            <person name="Wang L."/>
            <person name="Qu L."/>
            <person name="Liu H."/>
            <person name="Sun Y."/>
            <person name="Le M."/>
            <person name="Wang Q."/>
            <person name="Wei S."/>
            <person name="Zheng Y."/>
            <person name="Lin W."/>
            <person name="Duan Y."/>
            <person name="Cao H."/>
            <person name="Xiong S."/>
            <person name="Wang X."/>
            <person name="Wei L."/>
            <person name="Li C."/>
            <person name="Ma Q."/>
            <person name="Ju M."/>
            <person name="Zhao R."/>
            <person name="Li G."/>
            <person name="Mu C."/>
            <person name="Tian Q."/>
            <person name="Mei H."/>
            <person name="Zhang T."/>
            <person name="Gao T."/>
            <person name="Zhang H."/>
        </authorList>
    </citation>
    <scope>NUCLEOTIDE SEQUENCE</scope>
    <source>
        <strain evidence="3">G02</strain>
    </source>
</reference>
<dbReference type="InterPro" id="IPR003591">
    <property type="entry name" value="Leu-rich_rpt_typical-subtyp"/>
</dbReference>
<evidence type="ECO:0000256" key="1">
    <source>
        <dbReference type="ARBA" id="ARBA00022614"/>
    </source>
</evidence>
<dbReference type="InterPro" id="IPR025875">
    <property type="entry name" value="Leu-rich_rpt_4"/>
</dbReference>
<dbReference type="EMBL" id="JACGWJ010000015">
    <property type="protein sequence ID" value="KAL0367188.1"/>
    <property type="molecule type" value="Genomic_DNA"/>
</dbReference>
<dbReference type="Gene3D" id="3.80.10.10">
    <property type="entry name" value="Ribonuclease Inhibitor"/>
    <property type="match status" value="1"/>
</dbReference>
<dbReference type="PANTHER" id="PTHR48051">
    <property type="match status" value="1"/>
</dbReference>
<protein>
    <submittedName>
        <fullName evidence="3">Uncharacterized protein</fullName>
    </submittedName>
</protein>
<keyword evidence="1" id="KW-0433">Leucine-rich repeat</keyword>
<comment type="caution">
    <text evidence="3">The sequence shown here is derived from an EMBL/GenBank/DDBJ whole genome shotgun (WGS) entry which is preliminary data.</text>
</comment>
<dbReference type="SMART" id="SM00369">
    <property type="entry name" value="LRR_TYP"/>
    <property type="match status" value="3"/>
</dbReference>
<dbReference type="InterPro" id="IPR050216">
    <property type="entry name" value="LRR_domain-containing"/>
</dbReference>
<dbReference type="GO" id="GO:0005737">
    <property type="term" value="C:cytoplasm"/>
    <property type="evidence" value="ECO:0007669"/>
    <property type="project" value="TreeGrafter"/>
</dbReference>
<sequence>MIAIPSRWQFLNHHFASLDLYPVPDFRVTYDFMCAFFSCRYLPPEIGCLNNLEYLGLSFNKMRNLPDEITSLNLLIQLRVTNNKLIDLHLRLSCLQRLEILDLSNNRLTSLEYSELESMHNLRILNLQHNQLRGCGTPSWICCNLGGNVSDLSNDESAEIDVYGGVIQEIHAARRGDEWKCRYNLQAKARQEQLNSCRKLKVDAATESSSERCMTCRVSGHSVNASSKDLSVVPDEKLIIEDLSPECEVQGNSVTVPGSEDFGPVKESVNTCSCPAIDSDRKHKEIGSNAALGSPSDAVEIIYPMASMMQDEIVPLCHWVAMRKNCMLTCGKFLLDRERNEELDAILLRARAFLHQFKHFNKSNDHKEVALDSLLMASLLALFVLDHFGGSDKSAVTQRTRKAVSGSNYMKPFVCTCATGIIDDTSKATRHV</sequence>
<organism evidence="3">
    <name type="scientific">Sesamum radiatum</name>
    <name type="common">Black benniseed</name>
    <dbReference type="NCBI Taxonomy" id="300843"/>
    <lineage>
        <taxon>Eukaryota</taxon>
        <taxon>Viridiplantae</taxon>
        <taxon>Streptophyta</taxon>
        <taxon>Embryophyta</taxon>
        <taxon>Tracheophyta</taxon>
        <taxon>Spermatophyta</taxon>
        <taxon>Magnoliopsida</taxon>
        <taxon>eudicotyledons</taxon>
        <taxon>Gunneridae</taxon>
        <taxon>Pentapetalae</taxon>
        <taxon>asterids</taxon>
        <taxon>lamiids</taxon>
        <taxon>Lamiales</taxon>
        <taxon>Pedaliaceae</taxon>
        <taxon>Sesamum</taxon>
    </lineage>
</organism>
<keyword evidence="2" id="KW-0677">Repeat</keyword>
<proteinExistence type="predicted"/>
<dbReference type="SUPFAM" id="SSF52058">
    <property type="entry name" value="L domain-like"/>
    <property type="match status" value="1"/>
</dbReference>
<name>A0AAW2QH55_SESRA</name>
<gene>
    <name evidence="3" type="ORF">Sradi_3608900</name>
</gene>
<dbReference type="InterPro" id="IPR001611">
    <property type="entry name" value="Leu-rich_rpt"/>
</dbReference>
<reference evidence="3" key="1">
    <citation type="submission" date="2020-06" db="EMBL/GenBank/DDBJ databases">
        <authorList>
            <person name="Li T."/>
            <person name="Hu X."/>
            <person name="Zhang T."/>
            <person name="Song X."/>
            <person name="Zhang H."/>
            <person name="Dai N."/>
            <person name="Sheng W."/>
            <person name="Hou X."/>
            <person name="Wei L."/>
        </authorList>
    </citation>
    <scope>NUCLEOTIDE SEQUENCE</scope>
    <source>
        <strain evidence="3">G02</strain>
        <tissue evidence="3">Leaf</tissue>
    </source>
</reference>
<evidence type="ECO:0000313" key="3">
    <source>
        <dbReference type="EMBL" id="KAL0367188.1"/>
    </source>
</evidence>
<dbReference type="InterPro" id="IPR032675">
    <property type="entry name" value="LRR_dom_sf"/>
</dbReference>
<accession>A0AAW2QH55</accession>
<dbReference type="PROSITE" id="PS51450">
    <property type="entry name" value="LRR"/>
    <property type="match status" value="2"/>
</dbReference>
<dbReference type="Pfam" id="PF12799">
    <property type="entry name" value="LRR_4"/>
    <property type="match status" value="1"/>
</dbReference>
<dbReference type="PANTHER" id="PTHR48051:SF1">
    <property type="entry name" value="RAS SUPPRESSOR PROTEIN 1"/>
    <property type="match status" value="1"/>
</dbReference>